<evidence type="ECO:0000256" key="3">
    <source>
        <dbReference type="ARBA" id="ARBA00023027"/>
    </source>
</evidence>
<dbReference type="PANTHER" id="PTHR30004">
    <property type="entry name" value="4-HYDROXYTHREONINE-4-PHOSPHATE DEHYDROGENASE"/>
    <property type="match status" value="1"/>
</dbReference>
<evidence type="ECO:0000313" key="4">
    <source>
        <dbReference type="EMBL" id="OMH39885.1"/>
    </source>
</evidence>
<evidence type="ECO:0000256" key="1">
    <source>
        <dbReference type="ARBA" id="ARBA00022723"/>
    </source>
</evidence>
<dbReference type="SUPFAM" id="SSF53659">
    <property type="entry name" value="Isocitrate/Isopropylmalate dehydrogenase-like"/>
    <property type="match status" value="1"/>
</dbReference>
<dbReference type="Gene3D" id="3.40.718.10">
    <property type="entry name" value="Isopropylmalate Dehydrogenase"/>
    <property type="match status" value="1"/>
</dbReference>
<name>A0A1R1MJ93_9BACT</name>
<dbReference type="EMBL" id="MOEN01000041">
    <property type="protein sequence ID" value="OMH39885.1"/>
    <property type="molecule type" value="Genomic_DNA"/>
</dbReference>
<dbReference type="Pfam" id="PF04166">
    <property type="entry name" value="PdxA"/>
    <property type="match status" value="1"/>
</dbReference>
<dbReference type="AlphaFoldDB" id="A0A1R1MJ93"/>
<evidence type="ECO:0000256" key="2">
    <source>
        <dbReference type="ARBA" id="ARBA00023002"/>
    </source>
</evidence>
<dbReference type="STRING" id="1914305.BLW93_08155"/>
<dbReference type="GO" id="GO:0051287">
    <property type="term" value="F:NAD binding"/>
    <property type="evidence" value="ECO:0007669"/>
    <property type="project" value="InterPro"/>
</dbReference>
<protein>
    <submittedName>
        <fullName evidence="4">4-hydroxythreonine-4-phosphate dehydrogenase PdxA</fullName>
    </submittedName>
</protein>
<dbReference type="GO" id="GO:0016491">
    <property type="term" value="F:oxidoreductase activity"/>
    <property type="evidence" value="ECO:0007669"/>
    <property type="project" value="UniProtKB-KW"/>
</dbReference>
<evidence type="ECO:0000313" key="5">
    <source>
        <dbReference type="Proteomes" id="UP000187408"/>
    </source>
</evidence>
<keyword evidence="5" id="KW-1185">Reference proteome</keyword>
<keyword evidence="2" id="KW-0560">Oxidoreductase</keyword>
<dbReference type="InterPro" id="IPR005255">
    <property type="entry name" value="PdxA_fam"/>
</dbReference>
<accession>A0A1R1MJ93</accession>
<keyword evidence="3" id="KW-0520">NAD</keyword>
<dbReference type="OrthoDB" id="9801783at2"/>
<sequence length="300" mass="32671">MGDPAGIGPEIVVKSLESLESFGFPIRIYCSFSVLQNLGFSRFDAFKNVKFLDVYSDCNVPFGAVSLESGKAQLSYLQAVVNDIKKELLWGVVTLPINKEAIKLAGFKFPGHTEFFASEFGVSDFAMMLANSKLKVVLETIHVPLKEVPGLISTDSILKKILLVHRYFPNERIAIAGLNPHAGENGLFGDEEARIITPAVERARQMGIDVEGPFPSDTVFNRAVSGEFGIVVCMYHDQGLIPVKLTGFSEAVNITLGLPFVRTSVGHGTAYDIVGKGVADIRSFLSAVNFAVRLKIRLSV</sequence>
<dbReference type="NCBIfam" id="TIGR00557">
    <property type="entry name" value="pdxA"/>
    <property type="match status" value="1"/>
</dbReference>
<keyword evidence="1" id="KW-0479">Metal-binding</keyword>
<gene>
    <name evidence="4" type="ORF">BLW93_08155</name>
</gene>
<proteinExistence type="predicted"/>
<comment type="caution">
    <text evidence="4">The sequence shown here is derived from an EMBL/GenBank/DDBJ whole genome shotgun (WGS) entry which is preliminary data.</text>
</comment>
<reference evidence="4 5" key="1">
    <citation type="submission" date="2016-10" db="EMBL/GenBank/DDBJ databases">
        <title>Genome sequence of a sulfur-reducing bacterium Desulfurobacterium indicum K6013.</title>
        <authorList>
            <person name="Cao J."/>
            <person name="Shao Z."/>
            <person name="Alain K."/>
            <person name="Jebbar M."/>
        </authorList>
    </citation>
    <scope>NUCLEOTIDE SEQUENCE [LARGE SCALE GENOMIC DNA]</scope>
    <source>
        <strain evidence="4 5">K6013</strain>
    </source>
</reference>
<dbReference type="GO" id="GO:0046872">
    <property type="term" value="F:metal ion binding"/>
    <property type="evidence" value="ECO:0007669"/>
    <property type="project" value="UniProtKB-KW"/>
</dbReference>
<dbReference type="Proteomes" id="UP000187408">
    <property type="component" value="Unassembled WGS sequence"/>
</dbReference>
<dbReference type="RefSeq" id="WP_076713599.1">
    <property type="nucleotide sequence ID" value="NZ_MOEN01000041.1"/>
</dbReference>
<organism evidence="4 5">
    <name type="scientific">Desulfurobacterium indicum</name>
    <dbReference type="NCBI Taxonomy" id="1914305"/>
    <lineage>
        <taxon>Bacteria</taxon>
        <taxon>Pseudomonadati</taxon>
        <taxon>Aquificota</taxon>
        <taxon>Aquificia</taxon>
        <taxon>Desulfurobacteriales</taxon>
        <taxon>Desulfurobacteriaceae</taxon>
        <taxon>Desulfurobacterium</taxon>
    </lineage>
</organism>
<dbReference type="PANTHER" id="PTHR30004:SF6">
    <property type="entry name" value="D-THREONATE 4-PHOSPHATE DEHYDROGENASE"/>
    <property type="match status" value="1"/>
</dbReference>